<gene>
    <name evidence="1" type="ORF">GCM10023321_80520</name>
</gene>
<name>A0ABP9RCI0_9PSEU</name>
<evidence type="ECO:0000313" key="2">
    <source>
        <dbReference type="Proteomes" id="UP001428817"/>
    </source>
</evidence>
<dbReference type="EMBL" id="BAABJP010000063">
    <property type="protein sequence ID" value="GAA5175123.1"/>
    <property type="molecule type" value="Genomic_DNA"/>
</dbReference>
<comment type="caution">
    <text evidence="1">The sequence shown here is derived from an EMBL/GenBank/DDBJ whole genome shotgun (WGS) entry which is preliminary data.</text>
</comment>
<dbReference type="RefSeq" id="WP_185063179.1">
    <property type="nucleotide sequence ID" value="NZ_BAABJP010000063.1"/>
</dbReference>
<keyword evidence="2" id="KW-1185">Reference proteome</keyword>
<dbReference type="Proteomes" id="UP001428817">
    <property type="component" value="Unassembled WGS sequence"/>
</dbReference>
<organism evidence="1 2">
    <name type="scientific">Pseudonocardia eucalypti</name>
    <dbReference type="NCBI Taxonomy" id="648755"/>
    <lineage>
        <taxon>Bacteria</taxon>
        <taxon>Bacillati</taxon>
        <taxon>Actinomycetota</taxon>
        <taxon>Actinomycetes</taxon>
        <taxon>Pseudonocardiales</taxon>
        <taxon>Pseudonocardiaceae</taxon>
        <taxon>Pseudonocardia</taxon>
    </lineage>
</organism>
<proteinExistence type="predicted"/>
<reference evidence="2" key="1">
    <citation type="journal article" date="2019" name="Int. J. Syst. Evol. Microbiol.">
        <title>The Global Catalogue of Microorganisms (GCM) 10K type strain sequencing project: providing services to taxonomists for standard genome sequencing and annotation.</title>
        <authorList>
            <consortium name="The Broad Institute Genomics Platform"/>
            <consortium name="The Broad Institute Genome Sequencing Center for Infectious Disease"/>
            <person name="Wu L."/>
            <person name="Ma J."/>
        </authorList>
    </citation>
    <scope>NUCLEOTIDE SEQUENCE [LARGE SCALE GENOMIC DNA]</scope>
    <source>
        <strain evidence="2">JCM 18303</strain>
    </source>
</reference>
<accession>A0ABP9RCI0</accession>
<protein>
    <submittedName>
        <fullName evidence="1">Uncharacterized protein</fullName>
    </submittedName>
</protein>
<sequence>MPDQVVSSPGEELRAMGEGVIALLMERGEAEADKVLTIHSVRGYSDVCLSCHSPKDPCNWFEWAAEAKRRIATERHNAK</sequence>
<evidence type="ECO:0000313" key="1">
    <source>
        <dbReference type="EMBL" id="GAA5175123.1"/>
    </source>
</evidence>